<comment type="caution">
    <text evidence="1">The sequence shown here is derived from an EMBL/GenBank/DDBJ whole genome shotgun (WGS) entry which is preliminary data.</text>
</comment>
<organism evidence="1 2">
    <name type="scientific">Candidatus Sungbacteria bacterium RIFCSPHIGHO2_01_FULL_50_25</name>
    <dbReference type="NCBI Taxonomy" id="1802265"/>
    <lineage>
        <taxon>Bacteria</taxon>
        <taxon>Candidatus Sungiibacteriota</taxon>
    </lineage>
</organism>
<name>A0A1G2K8P9_9BACT</name>
<accession>A0A1G2K8P9</accession>
<dbReference type="Gene3D" id="4.10.410.60">
    <property type="match status" value="1"/>
</dbReference>
<protein>
    <recommendedName>
        <fullName evidence="3">50S ribosomal protein L35</fullName>
    </recommendedName>
</protein>
<dbReference type="SUPFAM" id="SSF143034">
    <property type="entry name" value="L35p-like"/>
    <property type="match status" value="1"/>
</dbReference>
<dbReference type="Proteomes" id="UP000178574">
    <property type="component" value="Unassembled WGS sequence"/>
</dbReference>
<gene>
    <name evidence="1" type="ORF">A2847_01270</name>
</gene>
<reference evidence="1 2" key="1">
    <citation type="journal article" date="2016" name="Nat. Commun.">
        <title>Thousands of microbial genomes shed light on interconnected biogeochemical processes in an aquifer system.</title>
        <authorList>
            <person name="Anantharaman K."/>
            <person name="Brown C.T."/>
            <person name="Hug L.A."/>
            <person name="Sharon I."/>
            <person name="Castelle C.J."/>
            <person name="Probst A.J."/>
            <person name="Thomas B.C."/>
            <person name="Singh A."/>
            <person name="Wilkins M.J."/>
            <person name="Karaoz U."/>
            <person name="Brodie E.L."/>
            <person name="Williams K.H."/>
            <person name="Hubbard S.S."/>
            <person name="Banfield J.F."/>
        </authorList>
    </citation>
    <scope>NUCLEOTIDE SEQUENCE [LARGE SCALE GENOMIC DNA]</scope>
</reference>
<proteinExistence type="predicted"/>
<evidence type="ECO:0008006" key="3">
    <source>
        <dbReference type="Google" id="ProtNLM"/>
    </source>
</evidence>
<evidence type="ECO:0000313" key="1">
    <source>
        <dbReference type="EMBL" id="OGZ95844.1"/>
    </source>
</evidence>
<dbReference type="AlphaFoldDB" id="A0A1G2K8P9"/>
<dbReference type="InterPro" id="IPR037229">
    <property type="entry name" value="Ribosomal_bL35_sf"/>
</dbReference>
<dbReference type="EMBL" id="MHQD01000027">
    <property type="protein sequence ID" value="OGZ95844.1"/>
    <property type="molecule type" value="Genomic_DNA"/>
</dbReference>
<sequence>MRKAFTKRIKITKTGKMLYRQAGQNHFNAKESKKAQKRKKAFSSFSAGVERKMRVYQNS</sequence>
<evidence type="ECO:0000313" key="2">
    <source>
        <dbReference type="Proteomes" id="UP000178574"/>
    </source>
</evidence>